<dbReference type="Gene3D" id="1.10.8.270">
    <property type="entry name" value="putative rabgap domain of human tbc1 domain family member 14 like domains"/>
    <property type="match status" value="1"/>
</dbReference>
<keyword evidence="1" id="KW-0812">Transmembrane</keyword>
<dbReference type="GO" id="GO:0031267">
    <property type="term" value="F:small GTPase binding"/>
    <property type="evidence" value="ECO:0007669"/>
    <property type="project" value="TreeGrafter"/>
</dbReference>
<dbReference type="SMART" id="SM00568">
    <property type="entry name" value="GRAM"/>
    <property type="match status" value="1"/>
</dbReference>
<protein>
    <recommendedName>
        <fullName evidence="2">Rab-GAP TBC domain-containing protein</fullName>
    </recommendedName>
</protein>
<dbReference type="OrthoDB" id="17687at2759"/>
<dbReference type="FunFam" id="1.10.8.270:FF:000002">
    <property type="entry name" value="TBC1 domain family member 9B"/>
    <property type="match status" value="1"/>
</dbReference>
<dbReference type="InterPro" id="IPR050302">
    <property type="entry name" value="Rab_GAP_TBC_domain"/>
</dbReference>
<comment type="caution">
    <text evidence="3">The sequence shown here is derived from an EMBL/GenBank/DDBJ whole genome shotgun (WGS) entry which is preliminary data.</text>
</comment>
<proteinExistence type="predicted"/>
<gene>
    <name evidence="3" type="ORF">CUNI_LOCUS9222</name>
</gene>
<dbReference type="PROSITE" id="PS50086">
    <property type="entry name" value="TBC_RABGAP"/>
    <property type="match status" value="1"/>
</dbReference>
<dbReference type="PANTHER" id="PTHR47219:SF6">
    <property type="entry name" value="RAB GTPASE-ACTIVATING PROTEIN 1"/>
    <property type="match status" value="1"/>
</dbReference>
<dbReference type="Pfam" id="PF02893">
    <property type="entry name" value="GRAM"/>
    <property type="match status" value="2"/>
</dbReference>
<feature type="transmembrane region" description="Helical" evidence="1">
    <location>
        <begin position="450"/>
        <end position="473"/>
    </location>
</feature>
<evidence type="ECO:0000259" key="2">
    <source>
        <dbReference type="PROSITE" id="PS50086"/>
    </source>
</evidence>
<keyword evidence="1" id="KW-0472">Membrane</keyword>
<dbReference type="InterPro" id="IPR035969">
    <property type="entry name" value="Rab-GAP_TBC_sf"/>
</dbReference>
<keyword evidence="1" id="KW-1133">Transmembrane helix</keyword>
<dbReference type="SUPFAM" id="SSF47923">
    <property type="entry name" value="Ypt/Rab-GAP domain of gyp1p"/>
    <property type="match status" value="2"/>
</dbReference>
<dbReference type="InterPro" id="IPR011993">
    <property type="entry name" value="PH-like_dom_sf"/>
</dbReference>
<dbReference type="AlphaFoldDB" id="A0A8S3Z2M1"/>
<feature type="domain" description="Rab-GAP TBC" evidence="2">
    <location>
        <begin position="288"/>
        <end position="475"/>
    </location>
</feature>
<dbReference type="InterPro" id="IPR004182">
    <property type="entry name" value="GRAM"/>
</dbReference>
<dbReference type="InterPro" id="IPR000195">
    <property type="entry name" value="Rab-GAP-TBC_dom"/>
</dbReference>
<keyword evidence="4" id="KW-1185">Reference proteome</keyword>
<dbReference type="Pfam" id="PF00566">
    <property type="entry name" value="RabGAP-TBC"/>
    <property type="match status" value="1"/>
</dbReference>
<feature type="non-terminal residue" evidence="3">
    <location>
        <position position="477"/>
    </location>
</feature>
<dbReference type="PANTHER" id="PTHR47219">
    <property type="entry name" value="RAB GTPASE-ACTIVATING PROTEIN 1-LIKE"/>
    <property type="match status" value="1"/>
</dbReference>
<dbReference type="Gene3D" id="2.30.29.30">
    <property type="entry name" value="Pleckstrin-homology domain (PH domain)/Phosphotyrosine-binding domain (PTB)"/>
    <property type="match status" value="2"/>
</dbReference>
<name>A0A8S3Z2M1_9EUPU</name>
<reference evidence="3" key="1">
    <citation type="submission" date="2021-04" db="EMBL/GenBank/DDBJ databases">
        <authorList>
            <consortium name="Molecular Ecology Group"/>
        </authorList>
    </citation>
    <scope>NUCLEOTIDE SEQUENCE</scope>
</reference>
<evidence type="ECO:0000313" key="4">
    <source>
        <dbReference type="Proteomes" id="UP000678393"/>
    </source>
</evidence>
<dbReference type="Proteomes" id="UP000678393">
    <property type="component" value="Unassembled WGS sequence"/>
</dbReference>
<evidence type="ECO:0000313" key="3">
    <source>
        <dbReference type="EMBL" id="CAG5123664.1"/>
    </source>
</evidence>
<sequence>MNHLCFYSLLMGKESKMILRWADITKLEQDNNMFLLPDSIKVSTRDASHYFSMLLHSNETFSIMEQLANLAMKQLMQEPGFQEDKSLVAKLKSVKKRRRISILRRDLDAKARSEKFRLAFQLPVTEKLDSDMECTLWAPYNKQHIGGRLYISNNFMCFASKVADLVKVTIPLRDVSVLEKIDNSVSGSLINKAILVTTKSKVNFTFSEFRNRDLVLEKLSDFISMQPIIRRYPALLSMFAGTENVEPSAADRAREAAKQHMWDLNFAEFGRGVSMYRTPETHQLVIRGIPDCYRGEMWLVFSGAVNEMATHPGYYADAVRQSQGHPSAVTEEIEKDLYRSLPEHPAFQSDHGIGALRRVLTAYAWRNPTIGYCQAMNIVASVLLLYVSEEEAFWLLTAICERLLPDYYNTKVVGALIDQGVFQDLVYEHLPALYNKLDVLGLLNMISLSWFLTIFISVMPFSCAVNILDYFFYGGAR</sequence>
<dbReference type="GO" id="GO:0005096">
    <property type="term" value="F:GTPase activator activity"/>
    <property type="evidence" value="ECO:0007669"/>
    <property type="project" value="TreeGrafter"/>
</dbReference>
<dbReference type="SMART" id="SM00164">
    <property type="entry name" value="TBC"/>
    <property type="match status" value="1"/>
</dbReference>
<dbReference type="EMBL" id="CAJHNH020001580">
    <property type="protein sequence ID" value="CAG5123664.1"/>
    <property type="molecule type" value="Genomic_DNA"/>
</dbReference>
<accession>A0A8S3Z2M1</accession>
<evidence type="ECO:0000256" key="1">
    <source>
        <dbReference type="SAM" id="Phobius"/>
    </source>
</evidence>
<dbReference type="Gene3D" id="1.10.472.80">
    <property type="entry name" value="Ypt/Rab-GAP domain of gyp1p, domain 3"/>
    <property type="match status" value="1"/>
</dbReference>
<organism evidence="3 4">
    <name type="scientific">Candidula unifasciata</name>
    <dbReference type="NCBI Taxonomy" id="100452"/>
    <lineage>
        <taxon>Eukaryota</taxon>
        <taxon>Metazoa</taxon>
        <taxon>Spiralia</taxon>
        <taxon>Lophotrochozoa</taxon>
        <taxon>Mollusca</taxon>
        <taxon>Gastropoda</taxon>
        <taxon>Heterobranchia</taxon>
        <taxon>Euthyneura</taxon>
        <taxon>Panpulmonata</taxon>
        <taxon>Eupulmonata</taxon>
        <taxon>Stylommatophora</taxon>
        <taxon>Helicina</taxon>
        <taxon>Helicoidea</taxon>
        <taxon>Geomitridae</taxon>
        <taxon>Candidula</taxon>
    </lineage>
</organism>